<sequence length="68" mass="7690">TQIWNWALVLHEFADHRLEVDPGQDLLVSIADRLCKSLVHLVSFSRELGSTHYLPPSSIPHEVTTGQQ</sequence>
<proteinExistence type="predicted"/>
<evidence type="ECO:0000313" key="2">
    <source>
        <dbReference type="Proteomes" id="UP000824469"/>
    </source>
</evidence>
<dbReference type="Proteomes" id="UP000824469">
    <property type="component" value="Unassembled WGS sequence"/>
</dbReference>
<gene>
    <name evidence="1" type="ORF">KI387_024629</name>
</gene>
<dbReference type="AlphaFoldDB" id="A0AA38G4S4"/>
<name>A0AA38G4S4_TAXCH</name>
<protein>
    <submittedName>
        <fullName evidence="1">Uncharacterized protein</fullName>
    </submittedName>
</protein>
<keyword evidence="2" id="KW-1185">Reference proteome</keyword>
<feature type="non-terminal residue" evidence="1">
    <location>
        <position position="1"/>
    </location>
</feature>
<organism evidence="1 2">
    <name type="scientific">Taxus chinensis</name>
    <name type="common">Chinese yew</name>
    <name type="synonym">Taxus wallichiana var. chinensis</name>
    <dbReference type="NCBI Taxonomy" id="29808"/>
    <lineage>
        <taxon>Eukaryota</taxon>
        <taxon>Viridiplantae</taxon>
        <taxon>Streptophyta</taxon>
        <taxon>Embryophyta</taxon>
        <taxon>Tracheophyta</taxon>
        <taxon>Spermatophyta</taxon>
        <taxon>Pinopsida</taxon>
        <taxon>Pinidae</taxon>
        <taxon>Conifers II</taxon>
        <taxon>Cupressales</taxon>
        <taxon>Taxaceae</taxon>
        <taxon>Taxus</taxon>
    </lineage>
</organism>
<dbReference type="EMBL" id="JAHRHJ020000005">
    <property type="protein sequence ID" value="KAH9316002.1"/>
    <property type="molecule type" value="Genomic_DNA"/>
</dbReference>
<evidence type="ECO:0000313" key="1">
    <source>
        <dbReference type="EMBL" id="KAH9316002.1"/>
    </source>
</evidence>
<accession>A0AA38G4S4</accession>
<comment type="caution">
    <text evidence="1">The sequence shown here is derived from an EMBL/GenBank/DDBJ whole genome shotgun (WGS) entry which is preliminary data.</text>
</comment>
<feature type="non-terminal residue" evidence="1">
    <location>
        <position position="68"/>
    </location>
</feature>
<reference evidence="1 2" key="1">
    <citation type="journal article" date="2021" name="Nat. Plants">
        <title>The Taxus genome provides insights into paclitaxel biosynthesis.</title>
        <authorList>
            <person name="Xiong X."/>
            <person name="Gou J."/>
            <person name="Liao Q."/>
            <person name="Li Y."/>
            <person name="Zhou Q."/>
            <person name="Bi G."/>
            <person name="Li C."/>
            <person name="Du R."/>
            <person name="Wang X."/>
            <person name="Sun T."/>
            <person name="Guo L."/>
            <person name="Liang H."/>
            <person name="Lu P."/>
            <person name="Wu Y."/>
            <person name="Zhang Z."/>
            <person name="Ro D.K."/>
            <person name="Shang Y."/>
            <person name="Huang S."/>
            <person name="Yan J."/>
        </authorList>
    </citation>
    <scope>NUCLEOTIDE SEQUENCE [LARGE SCALE GENOMIC DNA]</scope>
    <source>
        <strain evidence="1">Ta-2019</strain>
    </source>
</reference>